<dbReference type="AlphaFoldDB" id="A0A9P1BYC0"/>
<reference evidence="2" key="1">
    <citation type="submission" date="2022-10" db="EMBL/GenBank/DDBJ databases">
        <authorList>
            <person name="Chen Y."/>
            <person name="Dougan E. K."/>
            <person name="Chan C."/>
            <person name="Rhodes N."/>
            <person name="Thang M."/>
        </authorList>
    </citation>
    <scope>NUCLEOTIDE SEQUENCE</scope>
</reference>
<sequence>MTSLEAMDQEENEKVVDKLSKMKPNEWSSVLDGLFEGVSFRPVQGSVEPYSVEPYTVTSLLAKMSDEGASEPRKDAAGRRRKQGLEKRPTEKPQEDDRPLEDLLRDLGEIADGPGPKQKKKGAKKALPPKQEAAAVEVVEVATAAKRRARVREVPEVAETVDADPHTEEEVTPVASEVAEDGWQQVPTKQARRAAHKAAKEEREQREQRAAAAQREQESVQRDAVMAMETASKESESCNSESGFAQTTKMVDAPSADAETTEAPSSVRSKQAADTEEAAVEAGETAAPTNEDRQVIASATCGRRRSRSEGPPPLDKAEPEEVPEVNQAASPSSWQVQPSVGTWLLPSDGRQGSPVGQLWPATPESTPPTSPRRMSGMAEVVWMPIPVHLAGEVQQLINARMVQMTSSCW</sequence>
<protein>
    <submittedName>
        <fullName evidence="2">Uncharacterized protein</fullName>
    </submittedName>
</protein>
<dbReference type="EMBL" id="CAMXCT020000657">
    <property type="protein sequence ID" value="CAL1135119.1"/>
    <property type="molecule type" value="Genomic_DNA"/>
</dbReference>
<dbReference type="EMBL" id="CAMXCT030000657">
    <property type="protein sequence ID" value="CAL4769056.1"/>
    <property type="molecule type" value="Genomic_DNA"/>
</dbReference>
<proteinExistence type="predicted"/>
<feature type="region of interest" description="Disordered" evidence="1">
    <location>
        <begin position="62"/>
        <end position="374"/>
    </location>
</feature>
<feature type="compositionally biased region" description="Low complexity" evidence="1">
    <location>
        <begin position="125"/>
        <end position="144"/>
    </location>
</feature>
<evidence type="ECO:0000313" key="4">
    <source>
        <dbReference type="Proteomes" id="UP001152797"/>
    </source>
</evidence>
<evidence type="ECO:0000313" key="3">
    <source>
        <dbReference type="EMBL" id="CAL4769056.1"/>
    </source>
</evidence>
<feature type="compositionally biased region" description="Polar residues" evidence="1">
    <location>
        <begin position="237"/>
        <end position="249"/>
    </location>
</feature>
<gene>
    <name evidence="2" type="ORF">C1SCF055_LOCUS9505</name>
</gene>
<feature type="compositionally biased region" description="Basic and acidic residues" evidence="1">
    <location>
        <begin position="64"/>
        <end position="108"/>
    </location>
</feature>
<feature type="compositionally biased region" description="Polar residues" evidence="1">
    <location>
        <begin position="327"/>
        <end position="340"/>
    </location>
</feature>
<feature type="compositionally biased region" description="Low complexity" evidence="1">
    <location>
        <begin position="280"/>
        <end position="289"/>
    </location>
</feature>
<keyword evidence="4" id="KW-1185">Reference proteome</keyword>
<organism evidence="2">
    <name type="scientific">Cladocopium goreaui</name>
    <dbReference type="NCBI Taxonomy" id="2562237"/>
    <lineage>
        <taxon>Eukaryota</taxon>
        <taxon>Sar</taxon>
        <taxon>Alveolata</taxon>
        <taxon>Dinophyceae</taxon>
        <taxon>Suessiales</taxon>
        <taxon>Symbiodiniaceae</taxon>
        <taxon>Cladocopium</taxon>
    </lineage>
</organism>
<feature type="compositionally biased region" description="Basic and acidic residues" evidence="1">
    <location>
        <begin position="12"/>
        <end position="23"/>
    </location>
</feature>
<dbReference type="EMBL" id="CAMXCT010000657">
    <property type="protein sequence ID" value="CAI3981744.1"/>
    <property type="molecule type" value="Genomic_DNA"/>
</dbReference>
<evidence type="ECO:0000256" key="1">
    <source>
        <dbReference type="SAM" id="MobiDB-lite"/>
    </source>
</evidence>
<dbReference type="Proteomes" id="UP001152797">
    <property type="component" value="Unassembled WGS sequence"/>
</dbReference>
<comment type="caution">
    <text evidence="2">The sequence shown here is derived from an EMBL/GenBank/DDBJ whole genome shotgun (WGS) entry which is preliminary data.</text>
</comment>
<feature type="region of interest" description="Disordered" evidence="1">
    <location>
        <begin position="1"/>
        <end position="23"/>
    </location>
</feature>
<name>A0A9P1BYC0_9DINO</name>
<reference evidence="3 4" key="2">
    <citation type="submission" date="2024-05" db="EMBL/GenBank/DDBJ databases">
        <authorList>
            <person name="Chen Y."/>
            <person name="Shah S."/>
            <person name="Dougan E. K."/>
            <person name="Thang M."/>
            <person name="Chan C."/>
        </authorList>
    </citation>
    <scope>NUCLEOTIDE SEQUENCE [LARGE SCALE GENOMIC DNA]</scope>
</reference>
<accession>A0A9P1BYC0</accession>
<feature type="compositionally biased region" description="Basic and acidic residues" evidence="1">
    <location>
        <begin position="198"/>
        <end position="221"/>
    </location>
</feature>
<evidence type="ECO:0000313" key="2">
    <source>
        <dbReference type="EMBL" id="CAI3981744.1"/>
    </source>
</evidence>